<evidence type="ECO:0000256" key="10">
    <source>
        <dbReference type="ARBA" id="ARBA00023242"/>
    </source>
</evidence>
<sequence length="320" mass="35472">MIALSKQLNAIEKHVAGTRSRGAMGQCMTYSLEIMYEILRLLEAVQLPEQVAIMHIKAHQKVSSKLEEGNELADREAKEAAKGEITIEGALIPDGQVSLEGFPIPKPWQDGGGGHKEEEDSPGQPGRQGAEDGDQGEQIPAAEPRGTGFERLHGAGIQKRGKAPEILQEEGSKPIPGCSEEERSTLCQEGGQSFSRGSELVVPEQPHGGEKPHKCLECGKSFSRSSLLITHRRIHTRGRPYECPKCGKRFQTSSNLLLHQQIHTEERPFHCPDCRKGFKRNFQLITHPRIHTGERPYECEQCGEELQPALHLDSSPEHPR</sequence>
<dbReference type="Pfam" id="PF00096">
    <property type="entry name" value="zf-C2H2"/>
    <property type="match status" value="3"/>
</dbReference>
<evidence type="ECO:0000256" key="2">
    <source>
        <dbReference type="ARBA" id="ARBA00006991"/>
    </source>
</evidence>
<feature type="domain" description="C2H2-type" evidence="13">
    <location>
        <begin position="241"/>
        <end position="268"/>
    </location>
</feature>
<dbReference type="InterPro" id="IPR012337">
    <property type="entry name" value="RNaseH-like_sf"/>
</dbReference>
<organism evidence="14 15">
    <name type="scientific">Hirundo rustica rustica</name>
    <dbReference type="NCBI Taxonomy" id="333673"/>
    <lineage>
        <taxon>Eukaryota</taxon>
        <taxon>Metazoa</taxon>
        <taxon>Chordata</taxon>
        <taxon>Craniata</taxon>
        <taxon>Vertebrata</taxon>
        <taxon>Euteleostomi</taxon>
        <taxon>Archelosauria</taxon>
        <taxon>Archosauria</taxon>
        <taxon>Dinosauria</taxon>
        <taxon>Saurischia</taxon>
        <taxon>Theropoda</taxon>
        <taxon>Coelurosauria</taxon>
        <taxon>Aves</taxon>
        <taxon>Neognathae</taxon>
        <taxon>Neoaves</taxon>
        <taxon>Telluraves</taxon>
        <taxon>Australaves</taxon>
        <taxon>Passeriformes</taxon>
        <taxon>Sylvioidea</taxon>
        <taxon>Hirundinidae</taxon>
        <taxon>Hirundo</taxon>
    </lineage>
</organism>
<keyword evidence="4" id="KW-0677">Repeat</keyword>
<keyword evidence="9" id="KW-0804">Transcription</keyword>
<comment type="similarity">
    <text evidence="2">Belongs to the krueppel C2H2-type zinc-finger protein family.</text>
</comment>
<dbReference type="Proteomes" id="UP000269221">
    <property type="component" value="Unassembled WGS sequence"/>
</dbReference>
<name>A0A3M0JNT6_HIRRU</name>
<feature type="domain" description="C2H2-type" evidence="13">
    <location>
        <begin position="185"/>
        <end position="212"/>
    </location>
</feature>
<evidence type="ECO:0000313" key="14">
    <source>
        <dbReference type="EMBL" id="RMB96496.1"/>
    </source>
</evidence>
<dbReference type="InterPro" id="IPR036397">
    <property type="entry name" value="RNaseH_sf"/>
</dbReference>
<evidence type="ECO:0000259" key="13">
    <source>
        <dbReference type="PROSITE" id="PS50157"/>
    </source>
</evidence>
<dbReference type="AlphaFoldDB" id="A0A3M0JNT6"/>
<feature type="domain" description="C2H2-type" evidence="13">
    <location>
        <begin position="269"/>
        <end position="296"/>
    </location>
</feature>
<dbReference type="STRING" id="333673.A0A3M0JNT6"/>
<dbReference type="SMART" id="SM00355">
    <property type="entry name" value="ZnF_C2H2"/>
    <property type="match status" value="3"/>
</dbReference>
<dbReference type="SUPFAM" id="SSF57667">
    <property type="entry name" value="beta-beta-alpha zinc fingers"/>
    <property type="match status" value="2"/>
</dbReference>
<dbReference type="InterPro" id="IPR013087">
    <property type="entry name" value="Znf_C2H2_type"/>
</dbReference>
<keyword evidence="5 11" id="KW-0863">Zinc-finger</keyword>
<dbReference type="GO" id="GO:0008270">
    <property type="term" value="F:zinc ion binding"/>
    <property type="evidence" value="ECO:0007669"/>
    <property type="project" value="UniProtKB-KW"/>
</dbReference>
<comment type="caution">
    <text evidence="14">The sequence shown here is derived from an EMBL/GenBank/DDBJ whole genome shotgun (WGS) entry which is preliminary data.</text>
</comment>
<protein>
    <recommendedName>
        <fullName evidence="13">C2H2-type domain-containing protein</fullName>
    </recommendedName>
</protein>
<feature type="domain" description="C2H2-type" evidence="13">
    <location>
        <begin position="213"/>
        <end position="240"/>
    </location>
</feature>
<dbReference type="GO" id="GO:0000978">
    <property type="term" value="F:RNA polymerase II cis-regulatory region sequence-specific DNA binding"/>
    <property type="evidence" value="ECO:0007669"/>
    <property type="project" value="TreeGrafter"/>
</dbReference>
<proteinExistence type="inferred from homology"/>
<dbReference type="SUPFAM" id="SSF53098">
    <property type="entry name" value="Ribonuclease H-like"/>
    <property type="match status" value="1"/>
</dbReference>
<dbReference type="OrthoDB" id="427030at2759"/>
<keyword evidence="7" id="KW-0805">Transcription regulation</keyword>
<evidence type="ECO:0000256" key="7">
    <source>
        <dbReference type="ARBA" id="ARBA00023015"/>
    </source>
</evidence>
<gene>
    <name evidence="14" type="ORF">DUI87_27029</name>
</gene>
<dbReference type="PANTHER" id="PTHR23226">
    <property type="entry name" value="ZINC FINGER AND SCAN DOMAIN-CONTAINING"/>
    <property type="match status" value="1"/>
</dbReference>
<keyword evidence="10" id="KW-0539">Nucleus</keyword>
<dbReference type="FunFam" id="3.30.160.60:FF:001772">
    <property type="entry name" value="Uncharacterized protein"/>
    <property type="match status" value="1"/>
</dbReference>
<keyword evidence="15" id="KW-1185">Reference proteome</keyword>
<dbReference type="Gene3D" id="3.30.160.60">
    <property type="entry name" value="Classic Zinc Finger"/>
    <property type="match status" value="4"/>
</dbReference>
<evidence type="ECO:0000256" key="9">
    <source>
        <dbReference type="ARBA" id="ARBA00023163"/>
    </source>
</evidence>
<dbReference type="FunFam" id="3.30.160.60:FF:000135">
    <property type="entry name" value="Zinc finger protein 358"/>
    <property type="match status" value="1"/>
</dbReference>
<evidence type="ECO:0000256" key="12">
    <source>
        <dbReference type="SAM" id="MobiDB-lite"/>
    </source>
</evidence>
<dbReference type="FunFam" id="3.30.160.60:FF:002343">
    <property type="entry name" value="Zinc finger protein 33A"/>
    <property type="match status" value="1"/>
</dbReference>
<dbReference type="GO" id="GO:0000981">
    <property type="term" value="F:DNA-binding transcription factor activity, RNA polymerase II-specific"/>
    <property type="evidence" value="ECO:0007669"/>
    <property type="project" value="TreeGrafter"/>
</dbReference>
<keyword evidence="3" id="KW-0479">Metal-binding</keyword>
<dbReference type="Gene3D" id="3.30.420.10">
    <property type="entry name" value="Ribonuclease H-like superfamily/Ribonuclease H"/>
    <property type="match status" value="1"/>
</dbReference>
<dbReference type="PROSITE" id="PS50157">
    <property type="entry name" value="ZINC_FINGER_C2H2_2"/>
    <property type="match status" value="4"/>
</dbReference>
<evidence type="ECO:0000256" key="3">
    <source>
        <dbReference type="ARBA" id="ARBA00022723"/>
    </source>
</evidence>
<reference evidence="14 15" key="1">
    <citation type="submission" date="2018-07" db="EMBL/GenBank/DDBJ databases">
        <title>A high quality draft genome assembly of the barn swallow (H. rustica rustica).</title>
        <authorList>
            <person name="Formenti G."/>
            <person name="Chiara M."/>
            <person name="Poveda L."/>
            <person name="Francoijs K.-J."/>
            <person name="Bonisoli-Alquati A."/>
            <person name="Canova L."/>
            <person name="Gianfranceschi L."/>
            <person name="Horner D.S."/>
            <person name="Saino N."/>
        </authorList>
    </citation>
    <scope>NUCLEOTIDE SEQUENCE [LARGE SCALE GENOMIC DNA]</scope>
    <source>
        <strain evidence="14">Chelidonia</strain>
        <tissue evidence="14">Blood</tissue>
    </source>
</reference>
<keyword evidence="8" id="KW-0238">DNA-binding</keyword>
<keyword evidence="6" id="KW-0862">Zinc</keyword>
<evidence type="ECO:0000256" key="4">
    <source>
        <dbReference type="ARBA" id="ARBA00022737"/>
    </source>
</evidence>
<dbReference type="PANTHER" id="PTHR23226:SF416">
    <property type="entry name" value="FI01424P"/>
    <property type="match status" value="1"/>
</dbReference>
<dbReference type="InterPro" id="IPR036236">
    <property type="entry name" value="Znf_C2H2_sf"/>
</dbReference>
<evidence type="ECO:0000256" key="6">
    <source>
        <dbReference type="ARBA" id="ARBA00022833"/>
    </source>
</evidence>
<dbReference type="GO" id="GO:0005634">
    <property type="term" value="C:nucleus"/>
    <property type="evidence" value="ECO:0007669"/>
    <property type="project" value="UniProtKB-SubCell"/>
</dbReference>
<dbReference type="EMBL" id="QRBI01000174">
    <property type="protein sequence ID" value="RMB96496.1"/>
    <property type="molecule type" value="Genomic_DNA"/>
</dbReference>
<evidence type="ECO:0000313" key="15">
    <source>
        <dbReference type="Proteomes" id="UP000269221"/>
    </source>
</evidence>
<evidence type="ECO:0000256" key="1">
    <source>
        <dbReference type="ARBA" id="ARBA00004123"/>
    </source>
</evidence>
<evidence type="ECO:0000256" key="8">
    <source>
        <dbReference type="ARBA" id="ARBA00023125"/>
    </source>
</evidence>
<accession>A0A3M0JNT6</accession>
<evidence type="ECO:0000256" key="11">
    <source>
        <dbReference type="PROSITE-ProRule" id="PRU00042"/>
    </source>
</evidence>
<evidence type="ECO:0000256" key="5">
    <source>
        <dbReference type="ARBA" id="ARBA00022771"/>
    </source>
</evidence>
<comment type="subcellular location">
    <subcellularLocation>
        <location evidence="1">Nucleus</location>
    </subcellularLocation>
</comment>
<feature type="region of interest" description="Disordered" evidence="12">
    <location>
        <begin position="96"/>
        <end position="182"/>
    </location>
</feature>
<dbReference type="PROSITE" id="PS00028">
    <property type="entry name" value="ZINC_FINGER_C2H2_1"/>
    <property type="match status" value="3"/>
</dbReference>